<keyword evidence="2" id="KW-0479">Metal-binding</keyword>
<evidence type="ECO:0000256" key="11">
    <source>
        <dbReference type="HAMAP-Rule" id="MF_03100"/>
    </source>
</evidence>
<dbReference type="GO" id="GO:0008821">
    <property type="term" value="F:crossover junction DNA endonuclease activity"/>
    <property type="evidence" value="ECO:0007669"/>
    <property type="project" value="TreeGrafter"/>
</dbReference>
<dbReference type="GO" id="GO:0000724">
    <property type="term" value="P:double-strand break repair via homologous recombination"/>
    <property type="evidence" value="ECO:0007669"/>
    <property type="project" value="TreeGrafter"/>
</dbReference>
<dbReference type="WBParaSite" id="TCONS_00006341.p1">
    <property type="protein sequence ID" value="TCONS_00006341.p1"/>
    <property type="gene ID" value="XLOC_004496"/>
</dbReference>
<accession>A0AAF5D5C3</accession>
<evidence type="ECO:0000256" key="7">
    <source>
        <dbReference type="ARBA" id="ARBA00022833"/>
    </source>
</evidence>
<keyword evidence="5" id="KW-0863">Zinc-finger</keyword>
<dbReference type="GO" id="GO:0008270">
    <property type="term" value="F:zinc ion binding"/>
    <property type="evidence" value="ECO:0007669"/>
    <property type="project" value="UniProtKB-KW"/>
</dbReference>
<dbReference type="AlphaFoldDB" id="A0AAF5D5C3"/>
<name>A0AAF5D5C3_STRER</name>
<dbReference type="InterPro" id="IPR050381">
    <property type="entry name" value="SLX1_endonuclease"/>
</dbReference>
<evidence type="ECO:0000313" key="13">
    <source>
        <dbReference type="Proteomes" id="UP000035681"/>
    </source>
</evidence>
<protein>
    <recommendedName>
        <fullName evidence="11">Structure-specific endonuclease subunit SLX1 homolog</fullName>
        <ecNumber evidence="11">3.1.-.-</ecNumber>
    </recommendedName>
</protein>
<comment type="function">
    <text evidence="11">Catalytic subunit of a heterodimeric structure-specific endonuclease that resolves DNA secondary structures generated during DNA repair and recombination. Has endonuclease activity towards branched DNA substrates, introducing single-strand cuts in duplex DNA close to junctions with ss-DNA.</text>
</comment>
<evidence type="ECO:0000259" key="12">
    <source>
        <dbReference type="PROSITE" id="PS50164"/>
    </source>
</evidence>
<evidence type="ECO:0000313" key="14">
    <source>
        <dbReference type="WBParaSite" id="TCONS_00006341.p1"/>
    </source>
</evidence>
<evidence type="ECO:0000256" key="1">
    <source>
        <dbReference type="ARBA" id="ARBA00022722"/>
    </source>
</evidence>
<evidence type="ECO:0000256" key="6">
    <source>
        <dbReference type="ARBA" id="ARBA00022801"/>
    </source>
</evidence>
<feature type="domain" description="GIY-YIG" evidence="12">
    <location>
        <begin position="31"/>
        <end position="117"/>
    </location>
</feature>
<keyword evidence="4 11" id="KW-0227">DNA damage</keyword>
<comment type="subunit">
    <text evidence="11">Forms a heterodimer with a member of the SLX4 family.</text>
</comment>
<dbReference type="HAMAP" id="MF_03100">
    <property type="entry name" value="Endonuc_su_Slx1"/>
    <property type="match status" value="1"/>
</dbReference>
<keyword evidence="10 11" id="KW-0539">Nucleus</keyword>
<dbReference type="InterPro" id="IPR035901">
    <property type="entry name" value="GIY-YIG_endonuc_sf"/>
</dbReference>
<comment type="cofactor">
    <cofactor evidence="11">
        <name>a divalent metal cation</name>
        <dbReference type="ChEBI" id="CHEBI:60240"/>
    </cofactor>
</comment>
<evidence type="ECO:0000256" key="3">
    <source>
        <dbReference type="ARBA" id="ARBA00022759"/>
    </source>
</evidence>
<evidence type="ECO:0000256" key="2">
    <source>
        <dbReference type="ARBA" id="ARBA00022723"/>
    </source>
</evidence>
<comment type="caution">
    <text evidence="11">Lacks conserved residue(s) required for the propagation of feature annotation.</text>
</comment>
<dbReference type="Pfam" id="PF01541">
    <property type="entry name" value="GIY-YIG"/>
    <property type="match status" value="1"/>
</dbReference>
<sequence>MLLSQLSTSQGLGEVHTQKKQRQLQKIMTDEFFGVYCLISQSPLKEYQGKCYIGFTVDPNRRIRQHNRELLGGAKKTKKNGPHDMVCIVEGFPNKILALRFEWAWQNPNLSRRIKTLNLKKNSKESHFNFKIRICCALLNVAPWKRLALSFRWLKPEYYIEFPDPQPPRHMHIYNGLVIKDKIIVPQDPSLYMIIPNCYICGLQINATETLVRCISEEVKCRTCYHKICLANSILDGEFNHLIPLKGKCLSCKSNFLWGDLIRDSETLVNMEGLKPLMDEERTIQMTIVYITISNIV</sequence>
<keyword evidence="7" id="KW-0862">Zinc</keyword>
<dbReference type="InterPro" id="IPR013083">
    <property type="entry name" value="Znf_RING/FYVE/PHD"/>
</dbReference>
<proteinExistence type="inferred from homology"/>
<dbReference type="PANTHER" id="PTHR20208:SF10">
    <property type="entry name" value="STRUCTURE-SPECIFIC ENDONUCLEASE SUBUNIT SLX1"/>
    <property type="match status" value="1"/>
</dbReference>
<keyword evidence="6 11" id="KW-0378">Hydrolase</keyword>
<dbReference type="PANTHER" id="PTHR20208">
    <property type="entry name" value="STRUCTURE-SPECIFIC ENDONUCLEASE SUBUNIT SLX1"/>
    <property type="match status" value="1"/>
</dbReference>
<keyword evidence="1 11" id="KW-0540">Nuclease</keyword>
<dbReference type="InterPro" id="IPR048749">
    <property type="entry name" value="SLX1_C"/>
</dbReference>
<dbReference type="SMART" id="SM00465">
    <property type="entry name" value="GIYc"/>
    <property type="match status" value="1"/>
</dbReference>
<dbReference type="Gene3D" id="3.40.1440.10">
    <property type="entry name" value="GIY-YIG endonuclease"/>
    <property type="match status" value="1"/>
</dbReference>
<keyword evidence="3 11" id="KW-0255">Endonuclease</keyword>
<dbReference type="Gene3D" id="3.30.40.10">
    <property type="entry name" value="Zinc/RING finger domain, C3HC4 (zinc finger)"/>
    <property type="match status" value="1"/>
</dbReference>
<keyword evidence="8 11" id="KW-0233">DNA recombination</keyword>
<keyword evidence="9 11" id="KW-0234">DNA repair</keyword>
<keyword evidence="13" id="KW-1185">Reference proteome</keyword>
<evidence type="ECO:0000256" key="5">
    <source>
        <dbReference type="ARBA" id="ARBA00022771"/>
    </source>
</evidence>
<dbReference type="EC" id="3.1.-.-" evidence="11"/>
<dbReference type="CDD" id="cd10455">
    <property type="entry name" value="GIY-YIG_SLX1"/>
    <property type="match status" value="1"/>
</dbReference>
<dbReference type="PROSITE" id="PS50164">
    <property type="entry name" value="GIY_YIG"/>
    <property type="match status" value="1"/>
</dbReference>
<reference evidence="14" key="1">
    <citation type="submission" date="2024-02" db="UniProtKB">
        <authorList>
            <consortium name="WormBaseParasite"/>
        </authorList>
    </citation>
    <scope>IDENTIFICATION</scope>
</reference>
<evidence type="ECO:0000256" key="10">
    <source>
        <dbReference type="ARBA" id="ARBA00023242"/>
    </source>
</evidence>
<dbReference type="Proteomes" id="UP000035681">
    <property type="component" value="Unplaced"/>
</dbReference>
<dbReference type="InterPro" id="IPR027520">
    <property type="entry name" value="Slx1"/>
</dbReference>
<dbReference type="SUPFAM" id="SSF82771">
    <property type="entry name" value="GIY-YIG endonuclease"/>
    <property type="match status" value="1"/>
</dbReference>
<dbReference type="FunFam" id="3.40.1440.10:FF:000008">
    <property type="entry name" value="Structure-specific endonuclease subunit SLX1 homolog"/>
    <property type="match status" value="1"/>
</dbReference>
<comment type="similarity">
    <text evidence="11">Belongs to the SLX1 family.</text>
</comment>
<dbReference type="InterPro" id="IPR000305">
    <property type="entry name" value="GIY-YIG_endonuc"/>
</dbReference>
<evidence type="ECO:0000256" key="8">
    <source>
        <dbReference type="ARBA" id="ARBA00023172"/>
    </source>
</evidence>
<dbReference type="GO" id="GO:0033557">
    <property type="term" value="C:Slx1-Slx4 complex"/>
    <property type="evidence" value="ECO:0007669"/>
    <property type="project" value="UniProtKB-UniRule"/>
</dbReference>
<evidence type="ECO:0000256" key="4">
    <source>
        <dbReference type="ARBA" id="ARBA00022763"/>
    </source>
</evidence>
<dbReference type="GO" id="GO:0017108">
    <property type="term" value="F:5'-flap endonuclease activity"/>
    <property type="evidence" value="ECO:0007669"/>
    <property type="project" value="InterPro"/>
</dbReference>
<dbReference type="Pfam" id="PF21202">
    <property type="entry name" value="SLX1_C"/>
    <property type="match status" value="1"/>
</dbReference>
<comment type="subcellular location">
    <subcellularLocation>
        <location evidence="11">Nucleus</location>
    </subcellularLocation>
</comment>
<organism evidence="13 14">
    <name type="scientific">Strongyloides stercoralis</name>
    <name type="common">Threadworm</name>
    <dbReference type="NCBI Taxonomy" id="6248"/>
    <lineage>
        <taxon>Eukaryota</taxon>
        <taxon>Metazoa</taxon>
        <taxon>Ecdysozoa</taxon>
        <taxon>Nematoda</taxon>
        <taxon>Chromadorea</taxon>
        <taxon>Rhabditida</taxon>
        <taxon>Tylenchina</taxon>
        <taxon>Panagrolaimomorpha</taxon>
        <taxon>Strongyloidoidea</taxon>
        <taxon>Strongyloididae</taxon>
        <taxon>Strongyloides</taxon>
    </lineage>
</organism>
<evidence type="ECO:0000256" key="9">
    <source>
        <dbReference type="ARBA" id="ARBA00023204"/>
    </source>
</evidence>